<reference evidence="2" key="1">
    <citation type="submission" date="2021-06" db="EMBL/GenBank/DDBJ databases">
        <authorList>
            <person name="Hodson N. C."/>
            <person name="Mongue J. A."/>
            <person name="Jaron S. K."/>
        </authorList>
    </citation>
    <scope>NUCLEOTIDE SEQUENCE</scope>
</reference>
<keyword evidence="1" id="KW-0732">Signal</keyword>
<comment type="caution">
    <text evidence="2">The sequence shown here is derived from an EMBL/GenBank/DDBJ whole genome shotgun (WGS) entry which is preliminary data.</text>
</comment>
<organism evidence="2 3">
    <name type="scientific">Allacma fusca</name>
    <dbReference type="NCBI Taxonomy" id="39272"/>
    <lineage>
        <taxon>Eukaryota</taxon>
        <taxon>Metazoa</taxon>
        <taxon>Ecdysozoa</taxon>
        <taxon>Arthropoda</taxon>
        <taxon>Hexapoda</taxon>
        <taxon>Collembola</taxon>
        <taxon>Symphypleona</taxon>
        <taxon>Sminthuridae</taxon>
        <taxon>Allacma</taxon>
    </lineage>
</organism>
<accession>A0A8J2LIC3</accession>
<dbReference type="Proteomes" id="UP000708208">
    <property type="component" value="Unassembled WGS sequence"/>
</dbReference>
<evidence type="ECO:0000313" key="3">
    <source>
        <dbReference type="Proteomes" id="UP000708208"/>
    </source>
</evidence>
<dbReference type="AlphaFoldDB" id="A0A8J2LIC3"/>
<evidence type="ECO:0000256" key="1">
    <source>
        <dbReference type="SAM" id="SignalP"/>
    </source>
</evidence>
<name>A0A8J2LIC3_9HEXA</name>
<sequence length="103" mass="12136">MLRIATWNLLFVLASFQFDFETSAHILPQYDGDDDDVVVTIETTTAAPAEKKKIEKHDSSDWRDFYKTDIQWVPKLFRDVSEVSSNFWENFGKFFSKNYDNQV</sequence>
<protein>
    <submittedName>
        <fullName evidence="2">Uncharacterized protein</fullName>
    </submittedName>
</protein>
<evidence type="ECO:0000313" key="2">
    <source>
        <dbReference type="EMBL" id="CAG7837032.1"/>
    </source>
</evidence>
<proteinExistence type="predicted"/>
<gene>
    <name evidence="2" type="ORF">AFUS01_LOCUS46204</name>
</gene>
<feature type="chain" id="PRO_5035286800" evidence="1">
    <location>
        <begin position="25"/>
        <end position="103"/>
    </location>
</feature>
<dbReference type="EMBL" id="CAJVCH010571253">
    <property type="protein sequence ID" value="CAG7837032.1"/>
    <property type="molecule type" value="Genomic_DNA"/>
</dbReference>
<keyword evidence="3" id="KW-1185">Reference proteome</keyword>
<feature type="signal peptide" evidence="1">
    <location>
        <begin position="1"/>
        <end position="24"/>
    </location>
</feature>